<dbReference type="EMBL" id="KU736867">
    <property type="protein sequence ID" value="AMP42149.1"/>
    <property type="molecule type" value="Genomic_DNA"/>
</dbReference>
<protein>
    <submittedName>
        <fullName evidence="1">Uncharacterized protein</fullName>
    </submittedName>
</protein>
<accession>A0A142BVL1</accession>
<proteinExistence type="predicted"/>
<reference evidence="1" key="1">
    <citation type="journal article" date="2016" name="Appl. Environ. Microbiol.">
        <title>Diversity of the Tetracycline Mobilome within a Chinese Pig Manure Sample.</title>
        <authorList>
            <person name="Leclercq S.O."/>
            <person name="Wang C."/>
            <person name="Zhu Y."/>
            <person name="Wu H."/>
            <person name="Du X."/>
            <person name="Liu Z."/>
            <person name="Feng J."/>
        </authorList>
    </citation>
    <scope>NUCLEOTIDE SEQUENCE</scope>
</reference>
<reference evidence="1" key="2">
    <citation type="submission" date="2016-02" db="EMBL/GenBank/DDBJ databases">
        <authorList>
            <person name="Wen L."/>
            <person name="He K."/>
            <person name="Yang H."/>
        </authorList>
    </citation>
    <scope>NUCLEOTIDE SEQUENCE</scope>
</reference>
<evidence type="ECO:0000313" key="1">
    <source>
        <dbReference type="EMBL" id="AMP42149.1"/>
    </source>
</evidence>
<sequence length="62" mass="6980">MINMSNPCTEILEQRIIDDNSTQSICKQGNRIIVIEGICKGGKPLGELLLEIATDRINKKFY</sequence>
<organism evidence="1">
    <name type="scientific">uncultured bacterium IN-02</name>
    <dbReference type="NCBI Taxonomy" id="1805580"/>
    <lineage>
        <taxon>Bacteria</taxon>
        <taxon>environmental samples</taxon>
    </lineage>
</organism>
<dbReference type="AlphaFoldDB" id="A0A142BVL1"/>
<name>A0A142BVL1_9BACT</name>